<keyword evidence="4" id="KW-0808">Transferase</keyword>
<gene>
    <name evidence="10" type="ORF">BZARG_2932</name>
</gene>
<dbReference type="GO" id="GO:0004673">
    <property type="term" value="F:protein histidine kinase activity"/>
    <property type="evidence" value="ECO:0007669"/>
    <property type="project" value="UniProtKB-EC"/>
</dbReference>
<keyword evidence="6 10" id="KW-0418">Kinase</keyword>
<evidence type="ECO:0000256" key="8">
    <source>
        <dbReference type="SAM" id="Phobius"/>
    </source>
</evidence>
<proteinExistence type="predicted"/>
<feature type="transmembrane region" description="Helical" evidence="8">
    <location>
        <begin position="353"/>
        <end position="374"/>
    </location>
</feature>
<feature type="domain" description="Signal transduction histidine kinase subgroup 2 dimerisation and phosphoacceptor" evidence="9">
    <location>
        <begin position="397"/>
        <end position="468"/>
    </location>
</feature>
<keyword evidence="5" id="KW-0547">Nucleotide-binding</keyword>
<keyword evidence="8" id="KW-1133">Transmembrane helix</keyword>
<dbReference type="InterPro" id="IPR036890">
    <property type="entry name" value="HATPase_C_sf"/>
</dbReference>
<name>G2EGJ6_9FLAO</name>
<evidence type="ECO:0000256" key="4">
    <source>
        <dbReference type="ARBA" id="ARBA00022679"/>
    </source>
</evidence>
<dbReference type="SUPFAM" id="SSF55874">
    <property type="entry name" value="ATPase domain of HSP90 chaperone/DNA topoisomerase II/histidine kinase"/>
    <property type="match status" value="1"/>
</dbReference>
<sequence length="581" mass="68609">MYCFQRLEKRSKKHNMKYLLHGLTLLLFQVSFSQKDTIIDFGEKLINENRLTEAISYYNKSLIQSKNDEQQIYLLLGLAEAYKLKLDYDEASVYFLKSYDLIKQTKNPQLEFLYRVKMAEFFRKRTLFLDANEQLIKAEKLLKLHPIDDTNLANFYSRKAALFTEYFFKVDSTFFYANKALELSKKVGDKQGYFYASLEISGVYEEKKEYDKAVEFLEELLDYAKENRLIQEQADAYINYTRVLFKSNQFEKGLKECEEALDFAKINDLFYGEILFTDNIRNFYDKLGNIDKAYEYLEIRLKLTDKYYQIEHGKFLFELEEKYKLTEKENQIKINNLKIVNQNKALASNKIKLYVSLVFILIATVLVFFIAHVLKRTKINNRKLELLSQENEFLLSEANHRINNNLQLVIILIADQLKKSIGSENFQLKNILTKVETISTLHKHLYRNKDKKIIDASKYLSDVKVSFFDTFNDNNIHISFKVAPVDIPSDFAMYLGLLLTELFINSIKHAFVKQDFKEITFDLYEKDNILYFNYSDNGDAILNAKIKPKLIDKLCRQLKIKYHIETENGFSFSFIKPISND</sequence>
<dbReference type="Proteomes" id="UP000003730">
    <property type="component" value="Unassembled WGS sequence"/>
</dbReference>
<evidence type="ECO:0000256" key="3">
    <source>
        <dbReference type="ARBA" id="ARBA00022553"/>
    </source>
</evidence>
<keyword evidence="11" id="KW-1185">Reference proteome</keyword>
<evidence type="ECO:0000259" key="9">
    <source>
        <dbReference type="Pfam" id="PF07568"/>
    </source>
</evidence>
<dbReference type="EMBL" id="AFXZ01000057">
    <property type="protein sequence ID" value="EGV42441.2"/>
    <property type="molecule type" value="Genomic_DNA"/>
</dbReference>
<dbReference type="AlphaFoldDB" id="G2EGJ6"/>
<dbReference type="Gene3D" id="1.25.40.10">
    <property type="entry name" value="Tetratricopeptide repeat domain"/>
    <property type="match status" value="2"/>
</dbReference>
<keyword evidence="3" id="KW-0597">Phosphoprotein</keyword>
<evidence type="ECO:0000256" key="6">
    <source>
        <dbReference type="ARBA" id="ARBA00022777"/>
    </source>
</evidence>
<dbReference type="Gene3D" id="3.30.565.10">
    <property type="entry name" value="Histidine kinase-like ATPase, C-terminal domain"/>
    <property type="match status" value="1"/>
</dbReference>
<dbReference type="eggNOG" id="COG3920">
    <property type="taxonomic scope" value="Bacteria"/>
</dbReference>
<evidence type="ECO:0000256" key="5">
    <source>
        <dbReference type="ARBA" id="ARBA00022741"/>
    </source>
</evidence>
<dbReference type="InterPro" id="IPR011495">
    <property type="entry name" value="Sig_transdc_His_kin_sub2_dim/P"/>
</dbReference>
<evidence type="ECO:0000313" key="11">
    <source>
        <dbReference type="Proteomes" id="UP000003730"/>
    </source>
</evidence>
<dbReference type="PATRIC" id="fig|1046627.3.peg.2628"/>
<dbReference type="SUPFAM" id="SSF48452">
    <property type="entry name" value="TPR-like"/>
    <property type="match status" value="2"/>
</dbReference>
<evidence type="ECO:0000256" key="7">
    <source>
        <dbReference type="ARBA" id="ARBA00022840"/>
    </source>
</evidence>
<dbReference type="STRING" id="1046627.BZARG_2932"/>
<comment type="catalytic activity">
    <reaction evidence="1">
        <text>ATP + protein L-histidine = ADP + protein N-phospho-L-histidine.</text>
        <dbReference type="EC" id="2.7.13.3"/>
    </reaction>
</comment>
<dbReference type="PANTHER" id="PTHR41523:SF8">
    <property type="entry name" value="ETHYLENE RESPONSE SENSOR PROTEIN"/>
    <property type="match status" value="1"/>
</dbReference>
<comment type="caution">
    <text evidence="10">The sequence shown here is derived from an EMBL/GenBank/DDBJ whole genome shotgun (WGS) entry which is preliminary data.</text>
</comment>
<dbReference type="PANTHER" id="PTHR41523">
    <property type="entry name" value="TWO-COMPONENT SYSTEM SENSOR PROTEIN"/>
    <property type="match status" value="1"/>
</dbReference>
<accession>G2EGJ6</accession>
<protein>
    <recommendedName>
        <fullName evidence="2">histidine kinase</fullName>
        <ecNumber evidence="2">2.7.13.3</ecNumber>
    </recommendedName>
</protein>
<organism evidence="10 11">
    <name type="scientific">Bizionia argentinensis JUB59</name>
    <dbReference type="NCBI Taxonomy" id="1046627"/>
    <lineage>
        <taxon>Bacteria</taxon>
        <taxon>Pseudomonadati</taxon>
        <taxon>Bacteroidota</taxon>
        <taxon>Flavobacteriia</taxon>
        <taxon>Flavobacteriales</taxon>
        <taxon>Flavobacteriaceae</taxon>
        <taxon>Bizionia</taxon>
    </lineage>
</organism>
<reference evidence="10 11" key="1">
    <citation type="journal article" date="2008" name="Int. J. Syst. Evol. Microbiol.">
        <title>Bizionia argentinensis sp. nov., isolated from surface marine water in Antarctica.</title>
        <authorList>
            <person name="Bercovich A."/>
            <person name="Vazquez S.C."/>
            <person name="Yankilevich P."/>
            <person name="Coria S.H."/>
            <person name="Foti M."/>
            <person name="Hernandez E."/>
            <person name="Vidal A."/>
            <person name="Ruberto L."/>
            <person name="Melo C."/>
            <person name="Marenssi S."/>
            <person name="Criscuolo M."/>
            <person name="Memoli M."/>
            <person name="Arguelles M."/>
            <person name="Mac Cormack W.P."/>
        </authorList>
    </citation>
    <scope>NUCLEOTIDE SEQUENCE [LARGE SCALE GENOMIC DNA]</scope>
    <source>
        <strain evidence="10 11">JUB59</strain>
    </source>
</reference>
<evidence type="ECO:0000256" key="1">
    <source>
        <dbReference type="ARBA" id="ARBA00000085"/>
    </source>
</evidence>
<evidence type="ECO:0000256" key="2">
    <source>
        <dbReference type="ARBA" id="ARBA00012438"/>
    </source>
</evidence>
<evidence type="ECO:0000313" key="10">
    <source>
        <dbReference type="EMBL" id="EGV42441.2"/>
    </source>
</evidence>
<dbReference type="SMART" id="SM00028">
    <property type="entry name" value="TPR"/>
    <property type="match status" value="5"/>
</dbReference>
<dbReference type="InterPro" id="IPR019734">
    <property type="entry name" value="TPR_rpt"/>
</dbReference>
<keyword evidence="8" id="KW-0812">Transmembrane</keyword>
<dbReference type="EC" id="2.7.13.3" evidence="2"/>
<dbReference type="GO" id="GO:0005524">
    <property type="term" value="F:ATP binding"/>
    <property type="evidence" value="ECO:0007669"/>
    <property type="project" value="UniProtKB-KW"/>
</dbReference>
<dbReference type="Pfam" id="PF07568">
    <property type="entry name" value="HisKA_2"/>
    <property type="match status" value="1"/>
</dbReference>
<keyword evidence="7" id="KW-0067">ATP-binding</keyword>
<dbReference type="InterPro" id="IPR011990">
    <property type="entry name" value="TPR-like_helical_dom_sf"/>
</dbReference>
<keyword evidence="8" id="KW-0472">Membrane</keyword>